<evidence type="ECO:0000313" key="7">
    <source>
        <dbReference type="Proteomes" id="UP000199355"/>
    </source>
</evidence>
<dbReference type="GO" id="GO:0003723">
    <property type="term" value="F:RNA binding"/>
    <property type="evidence" value="ECO:0007669"/>
    <property type="project" value="UniProtKB-KW"/>
</dbReference>
<dbReference type="AlphaFoldDB" id="A0A1G7LLY8"/>
<evidence type="ECO:0000256" key="3">
    <source>
        <dbReference type="ARBA" id="ARBA00022884"/>
    </source>
</evidence>
<reference evidence="7" key="1">
    <citation type="submission" date="2016-10" db="EMBL/GenBank/DDBJ databases">
        <authorList>
            <person name="Varghese N."/>
            <person name="Submissions S."/>
        </authorList>
    </citation>
    <scope>NUCLEOTIDE SEQUENCE [LARGE SCALE GENOMIC DNA]</scope>
    <source>
        <strain evidence="7">KHC7</strain>
    </source>
</reference>
<dbReference type="Pfam" id="PF03787">
    <property type="entry name" value="RAMPs"/>
    <property type="match status" value="1"/>
</dbReference>
<dbReference type="RefSeq" id="WP_092153366.1">
    <property type="nucleotide sequence ID" value="NZ_FNBX01000006.1"/>
</dbReference>
<dbReference type="InterPro" id="IPR005510">
    <property type="entry name" value="Csm4"/>
</dbReference>
<evidence type="ECO:0000313" key="6">
    <source>
        <dbReference type="EMBL" id="SDF50396.1"/>
    </source>
</evidence>
<protein>
    <recommendedName>
        <fullName evidence="2">CRISPR system Cms protein Csm4</fullName>
    </recommendedName>
</protein>
<sequence>MQLLRYIVRPLSPWGTPLRSDTLCGLLLWRLAERYGSAACRAAIAAFRAGEPPFVLSSALTLGMVSSPCLPPAPRALFRQWVNTGEFRDAGGKAISLFEALQAYKRFRKTAHLPVEVWARHAPSLSLRPLLAWFCQWSAKKDSPKTGESVEPHVSIDRRSATAAEGGLFFNRLTWFAEGAPFHLYARAADPTALLELLREAGDLGFGKDASTGKGRFAVEPDNAFDPAPLENDGPHAMLCSVCASMDMSCVDGWYSVATKRGKAGPGLASPHKAPMLLLQEGSVLRRLPAGPYLLEGIHADPAIVQVTPPLTLPCRIAEEASHV</sequence>
<evidence type="ECO:0000259" key="5">
    <source>
        <dbReference type="Pfam" id="PF03787"/>
    </source>
</evidence>
<evidence type="ECO:0000256" key="2">
    <source>
        <dbReference type="ARBA" id="ARBA00016109"/>
    </source>
</evidence>
<dbReference type="STRING" id="571438.SAMN05192586_106125"/>
<dbReference type="InterPro" id="IPR005537">
    <property type="entry name" value="RAMP_III_fam"/>
</dbReference>
<keyword evidence="3" id="KW-0694">RNA-binding</keyword>
<dbReference type="NCBIfam" id="TIGR01903">
    <property type="entry name" value="cas5_csm4"/>
    <property type="match status" value="1"/>
</dbReference>
<comment type="similarity">
    <text evidence="1">Belongs to the CRISPR-associated Csm4 family.</text>
</comment>
<evidence type="ECO:0000256" key="4">
    <source>
        <dbReference type="ARBA" id="ARBA00023118"/>
    </source>
</evidence>
<organism evidence="6 7">
    <name type="scientific">Desulfovibrio legallii</name>
    <dbReference type="NCBI Taxonomy" id="571438"/>
    <lineage>
        <taxon>Bacteria</taxon>
        <taxon>Pseudomonadati</taxon>
        <taxon>Thermodesulfobacteriota</taxon>
        <taxon>Desulfovibrionia</taxon>
        <taxon>Desulfovibrionales</taxon>
        <taxon>Desulfovibrionaceae</taxon>
        <taxon>Desulfovibrio</taxon>
    </lineage>
</organism>
<proteinExistence type="inferred from homology"/>
<dbReference type="OrthoDB" id="9790529at2"/>
<accession>A0A1G7LLY8</accession>
<gene>
    <name evidence="6" type="ORF">SAMN05192586_106125</name>
</gene>
<name>A0A1G7LLY8_9BACT</name>
<feature type="domain" description="CRISPR type III-associated protein" evidence="5">
    <location>
        <begin position="124"/>
        <end position="217"/>
    </location>
</feature>
<dbReference type="GO" id="GO:0051607">
    <property type="term" value="P:defense response to virus"/>
    <property type="evidence" value="ECO:0007669"/>
    <property type="project" value="UniProtKB-KW"/>
</dbReference>
<dbReference type="Proteomes" id="UP000199355">
    <property type="component" value="Unassembled WGS sequence"/>
</dbReference>
<dbReference type="EMBL" id="FNBX01000006">
    <property type="protein sequence ID" value="SDF50396.1"/>
    <property type="molecule type" value="Genomic_DNA"/>
</dbReference>
<keyword evidence="7" id="KW-1185">Reference proteome</keyword>
<evidence type="ECO:0000256" key="1">
    <source>
        <dbReference type="ARBA" id="ARBA00005772"/>
    </source>
</evidence>
<keyword evidence="4" id="KW-0051">Antiviral defense</keyword>